<name>B6JED4_AFIC5</name>
<accession>B6JED4</accession>
<dbReference type="PATRIC" id="fig|504832.7.peg.2017"/>
<sequence length="725" mass="75995">MAAPSLRIPVSADITQFQRQMEKTSDIARSATIAVAKQGLQMSASWLASQGAAGGAALAFGRVLGVLGPIALGITAVRDAFRLMAYATDLAKVRIAEFNKVADEANASGFSTEFFQRATKGAATTTVKIDDLTESLKRFNAESTPKLGGSNLQQRIDQLSKAGNFQGNTGIAELAGSNDSEGRLRATVSLINQAMQSGERLAAIDLASVFGSKVQDALRTDSGYLDQMLKRADAMKQTQIISDADLGRAIELKQRMEAAQKVLAEKWRPIQDDLAIAGTNYHESWVGITERLAQAVGLATSLYSALKEAPDWLAAGGNASIWKKLSDLTESLGLNSRPDDLITDKGELAAAARFDKLRVAMQNYQNVVRSMKETTEIVEAVRGDKSRVPGGKSTPAPANAFDTAADALARHTARTEADTKAVGLGANALAEFRAQATLMVAAQQAGIPVTEALRTRINGLAKEAGAAAEGLARAKVASEISFGKQTAFLTPEDTQIARQLASIYGNNVPAALASSEAAALRMNNALTDISRTLQDTNRGAFQDFAQQIRNGATAMDALRTAGVNALGKIADKLMQMAADNLWSAAFGGSGGLGGALANLFKGGSAPGSFMVGAQSFPMFASGTNSAPGGLSIVGEKGPELLNIPRGAQVIPNDVLRRMTSLPDVSTQAASTQSSVSVSMPISIDARGADREGLARVEGQLAALKADLPARVVSAVQDAKRRRVMG</sequence>
<dbReference type="RefSeq" id="WP_012563277.1">
    <property type="nucleotide sequence ID" value="NC_011386.1"/>
</dbReference>
<dbReference type="eggNOG" id="COG1511">
    <property type="taxonomic scope" value="Bacteria"/>
</dbReference>
<organism evidence="1 2">
    <name type="scientific">Afipia carboxidovorans (strain ATCC 49405 / DSM 1227 / KCTC 32145 / OM5)</name>
    <name type="common">Oligotropha carboxidovorans</name>
    <dbReference type="NCBI Taxonomy" id="504832"/>
    <lineage>
        <taxon>Bacteria</taxon>
        <taxon>Pseudomonadati</taxon>
        <taxon>Pseudomonadota</taxon>
        <taxon>Alphaproteobacteria</taxon>
        <taxon>Hyphomicrobiales</taxon>
        <taxon>Nitrobacteraceae</taxon>
        <taxon>Afipia</taxon>
    </lineage>
</organism>
<dbReference type="Proteomes" id="UP000007730">
    <property type="component" value="Chromosome"/>
</dbReference>
<gene>
    <name evidence="1" type="ordered locus">OCA5_c18920</name>
</gene>
<proteinExistence type="predicted"/>
<reference evidence="1 2" key="1">
    <citation type="journal article" date="2011" name="J. Bacteriol.">
        <title>Complete genome sequences of the chemolithoautotrophic Oligotropha carboxidovorans strains OM4 and OM5.</title>
        <authorList>
            <person name="Volland S."/>
            <person name="Rachinger M."/>
            <person name="Strittmatter A."/>
            <person name="Daniel R."/>
            <person name="Gottschalk G."/>
            <person name="Meyer O."/>
        </authorList>
    </citation>
    <scope>NUCLEOTIDE SEQUENCE [LARGE SCALE GENOMIC DNA]</scope>
    <source>
        <strain evidence="2">ATCC 49405 / DSM 1227 / KCTC 32145 / OM5</strain>
    </source>
</reference>
<protein>
    <recommendedName>
        <fullName evidence="3">Bacteriophage tail tape measure N-terminal domain-containing protein</fullName>
    </recommendedName>
</protein>
<dbReference type="KEGG" id="oca:OCAR_6136"/>
<dbReference type="EMBL" id="CP002826">
    <property type="protein sequence ID" value="AEI06605.1"/>
    <property type="molecule type" value="Genomic_DNA"/>
</dbReference>
<evidence type="ECO:0000313" key="2">
    <source>
        <dbReference type="Proteomes" id="UP000007730"/>
    </source>
</evidence>
<dbReference type="HOGENOM" id="CLU_022710_0_0_5"/>
<evidence type="ECO:0008006" key="3">
    <source>
        <dbReference type="Google" id="ProtNLM"/>
    </source>
</evidence>
<dbReference type="STRING" id="504832.OCA5_c18920"/>
<dbReference type="AlphaFoldDB" id="B6JED4"/>
<evidence type="ECO:0000313" key="1">
    <source>
        <dbReference type="EMBL" id="AEI06605.1"/>
    </source>
</evidence>
<keyword evidence="2" id="KW-1185">Reference proteome</keyword>
<dbReference type="OrthoDB" id="7365668at2"/>
<dbReference type="KEGG" id="ocg:OCA5_c18920"/>